<organism evidence="4 5">
    <name type="scientific">Candidatus Nitrobium versatile</name>
    <dbReference type="NCBI Taxonomy" id="2884831"/>
    <lineage>
        <taxon>Bacteria</taxon>
        <taxon>Pseudomonadati</taxon>
        <taxon>Nitrospirota</taxon>
        <taxon>Nitrospiria</taxon>
        <taxon>Nitrospirales</taxon>
        <taxon>Nitrospiraceae</taxon>
        <taxon>Candidatus Nitrobium</taxon>
    </lineage>
</organism>
<dbReference type="PANTHER" id="PTHR12049:SF7">
    <property type="entry name" value="PROTEIN ARGININE METHYLTRANSFERASE NDUFAF7, MITOCHONDRIAL"/>
    <property type="match status" value="1"/>
</dbReference>
<reference evidence="4" key="1">
    <citation type="journal article" date="2021" name="bioRxiv">
        <title>Unraveling nitrogen, sulfur and carbon metabolic pathways and microbial community transcriptional responses to substrate deprivation and toxicity stresses in a bioreactor mimicking anoxic brackish coastal sediment conditions.</title>
        <authorList>
            <person name="Martins P.D."/>
            <person name="Echeveste M.J."/>
            <person name="Arshad A."/>
            <person name="Kurth J."/>
            <person name="Ouboter H."/>
            <person name="Jetten M.S.M."/>
            <person name="Welte C.U."/>
        </authorList>
    </citation>
    <scope>NUCLEOTIDE SEQUENCE</scope>
    <source>
        <strain evidence="4">MAG_39</strain>
    </source>
</reference>
<dbReference type="Gene3D" id="3.40.50.12710">
    <property type="match status" value="1"/>
</dbReference>
<accession>A0A953JCQ7</accession>
<evidence type="ECO:0000313" key="4">
    <source>
        <dbReference type="EMBL" id="MBZ0157169.1"/>
    </source>
</evidence>
<evidence type="ECO:0000259" key="3">
    <source>
        <dbReference type="PROSITE" id="PS50209"/>
    </source>
</evidence>
<keyword evidence="1 4" id="KW-0489">Methyltransferase</keyword>
<dbReference type="PANTHER" id="PTHR12049">
    <property type="entry name" value="PROTEIN ARGININE METHYLTRANSFERASE NDUFAF7, MITOCHONDRIAL"/>
    <property type="match status" value="1"/>
</dbReference>
<sequence length="370" mass="42527">MSILKEKIIEKIRKEGPVSFETFMKMALYYPGLGYYMKDSTRIGKAGDFYTSPHLHPLFGAMLGRQMEEMWEVLLRPERFRIVEMGAGMGYLAGDLLDYLRDREIFRHIDYSIVEMNPAMREQQRKLLEGSGADIRWFSDLKGVGEVTGCFLSNELLDAFPVRIVEQAEELVEIRVDVQEDAFVEVPGPADGECRAYFREFAPRLPHGYRTEINLRIRDWLHDVSRCLRSGFLLTIDYGYTAEEYYSEDRSRGTLLCYYRHQISENPYRHIGEQDITAHVNFSSLKKWGEELGFSTAGYCPQGTYLVALGIDEVLREKYGDAPDPFEIAKIKGLIFPQGMGESHQVMLQYRGAGVPSLRGFSLRNKAKNL</sequence>
<dbReference type="EMBL" id="JAIOIV010000106">
    <property type="protein sequence ID" value="MBZ0157169.1"/>
    <property type="molecule type" value="Genomic_DNA"/>
</dbReference>
<proteinExistence type="predicted"/>
<dbReference type="InterPro" id="IPR001315">
    <property type="entry name" value="CARD"/>
</dbReference>
<comment type="caution">
    <text evidence="4">The sequence shown here is derived from an EMBL/GenBank/DDBJ whole genome shotgun (WGS) entry which is preliminary data.</text>
</comment>
<evidence type="ECO:0000313" key="5">
    <source>
        <dbReference type="Proteomes" id="UP000705867"/>
    </source>
</evidence>
<dbReference type="PROSITE" id="PS50209">
    <property type="entry name" value="CARD"/>
    <property type="match status" value="1"/>
</dbReference>
<feature type="domain" description="CARD" evidence="3">
    <location>
        <begin position="67"/>
        <end position="129"/>
    </location>
</feature>
<dbReference type="InterPro" id="IPR029063">
    <property type="entry name" value="SAM-dependent_MTases_sf"/>
</dbReference>
<dbReference type="GO" id="GO:0035243">
    <property type="term" value="F:protein-arginine omega-N symmetric methyltransferase activity"/>
    <property type="evidence" value="ECO:0007669"/>
    <property type="project" value="TreeGrafter"/>
</dbReference>
<dbReference type="EC" id="2.1.1.-" evidence="4"/>
<dbReference type="Proteomes" id="UP000705867">
    <property type="component" value="Unassembled WGS sequence"/>
</dbReference>
<protein>
    <submittedName>
        <fullName evidence="4">SAM-dependent methyltransferase</fullName>
        <ecNumber evidence="4">2.1.1.-</ecNumber>
    </submittedName>
</protein>
<dbReference type="SUPFAM" id="SSF53335">
    <property type="entry name" value="S-adenosyl-L-methionine-dependent methyltransferases"/>
    <property type="match status" value="1"/>
</dbReference>
<dbReference type="AlphaFoldDB" id="A0A953JCQ7"/>
<name>A0A953JCQ7_9BACT</name>
<dbReference type="InterPro" id="IPR003788">
    <property type="entry name" value="NDUFAF7"/>
</dbReference>
<dbReference type="Pfam" id="PF02636">
    <property type="entry name" value="Methyltransf_28"/>
    <property type="match status" value="1"/>
</dbReference>
<evidence type="ECO:0000256" key="1">
    <source>
        <dbReference type="ARBA" id="ARBA00022603"/>
    </source>
</evidence>
<keyword evidence="2 4" id="KW-0808">Transferase</keyword>
<gene>
    <name evidence="4" type="ORF">K8I29_13280</name>
</gene>
<evidence type="ECO:0000256" key="2">
    <source>
        <dbReference type="ARBA" id="ARBA00022679"/>
    </source>
</evidence>
<reference evidence="4" key="2">
    <citation type="submission" date="2021-08" db="EMBL/GenBank/DDBJ databases">
        <authorList>
            <person name="Dalcin Martins P."/>
        </authorList>
    </citation>
    <scope>NUCLEOTIDE SEQUENCE</scope>
    <source>
        <strain evidence="4">MAG_39</strain>
    </source>
</reference>
<dbReference type="InterPro" id="IPR038375">
    <property type="entry name" value="NDUFAF7_sf"/>
</dbReference>
<dbReference type="GO" id="GO:0032259">
    <property type="term" value="P:methylation"/>
    <property type="evidence" value="ECO:0007669"/>
    <property type="project" value="UniProtKB-KW"/>
</dbReference>